<dbReference type="EMBL" id="BQFW01000008">
    <property type="protein sequence ID" value="GJJ74103.1"/>
    <property type="molecule type" value="Genomic_DNA"/>
</dbReference>
<sequence length="160" mass="18257">MMAYKPYKEPETKREKQTADIHREGSTQTEDFVIKAATHKLAITRHLAYHHPTSTLSMGTLKANVRLALPNQLDLQQEVMEVIQGATSDAARVKRECQRLIGCQVKKLDKIGFDYISSGDKEILHHLCQPVAMNDVKNIDDTAVDEEEATKHEYQKKKKR</sequence>
<accession>A0A9P3HD12</accession>
<evidence type="ECO:0000313" key="3">
    <source>
        <dbReference type="Proteomes" id="UP000827284"/>
    </source>
</evidence>
<evidence type="ECO:0000256" key="1">
    <source>
        <dbReference type="SAM" id="MobiDB-lite"/>
    </source>
</evidence>
<dbReference type="AlphaFoldDB" id="A0A9P3HD12"/>
<proteinExistence type="predicted"/>
<organism evidence="2 3">
    <name type="scientific">Entomortierella parvispora</name>
    <dbReference type="NCBI Taxonomy" id="205924"/>
    <lineage>
        <taxon>Eukaryota</taxon>
        <taxon>Fungi</taxon>
        <taxon>Fungi incertae sedis</taxon>
        <taxon>Mucoromycota</taxon>
        <taxon>Mortierellomycotina</taxon>
        <taxon>Mortierellomycetes</taxon>
        <taxon>Mortierellales</taxon>
        <taxon>Mortierellaceae</taxon>
        <taxon>Entomortierella</taxon>
    </lineage>
</organism>
<gene>
    <name evidence="2" type="ORF">EMPS_06461</name>
</gene>
<keyword evidence="3" id="KW-1185">Reference proteome</keyword>
<protein>
    <submittedName>
        <fullName evidence="2">Uncharacterized protein</fullName>
    </submittedName>
</protein>
<reference evidence="2" key="2">
    <citation type="journal article" date="2022" name="Microbiol. Resour. Announc.">
        <title>Whole-Genome Sequence of Entomortierella parvispora E1425, a Mucoromycotan Fungus Associated with Burkholderiaceae-Related Endosymbiotic Bacteria.</title>
        <authorList>
            <person name="Herlambang A."/>
            <person name="Guo Y."/>
            <person name="Takashima Y."/>
            <person name="Narisawa K."/>
            <person name="Ohta H."/>
            <person name="Nishizawa T."/>
        </authorList>
    </citation>
    <scope>NUCLEOTIDE SEQUENCE</scope>
    <source>
        <strain evidence="2">E1425</strain>
    </source>
</reference>
<name>A0A9P3HD12_9FUNG</name>
<dbReference type="OrthoDB" id="2437759at2759"/>
<comment type="caution">
    <text evidence="2">The sequence shown here is derived from an EMBL/GenBank/DDBJ whole genome shotgun (WGS) entry which is preliminary data.</text>
</comment>
<dbReference type="Proteomes" id="UP000827284">
    <property type="component" value="Unassembled WGS sequence"/>
</dbReference>
<reference evidence="2" key="1">
    <citation type="submission" date="2021-11" db="EMBL/GenBank/DDBJ databases">
        <authorList>
            <person name="Herlambang A."/>
            <person name="Guo Y."/>
            <person name="Takashima Y."/>
            <person name="Nishizawa T."/>
        </authorList>
    </citation>
    <scope>NUCLEOTIDE SEQUENCE</scope>
    <source>
        <strain evidence="2">E1425</strain>
    </source>
</reference>
<feature type="region of interest" description="Disordered" evidence="1">
    <location>
        <begin position="1"/>
        <end position="25"/>
    </location>
</feature>
<evidence type="ECO:0000313" key="2">
    <source>
        <dbReference type="EMBL" id="GJJ74103.1"/>
    </source>
</evidence>